<evidence type="ECO:0000259" key="4">
    <source>
        <dbReference type="PROSITE" id="PS50222"/>
    </source>
</evidence>
<evidence type="ECO:0008006" key="7">
    <source>
        <dbReference type="Google" id="ProtNLM"/>
    </source>
</evidence>
<dbReference type="CDD" id="cd00051">
    <property type="entry name" value="EFh"/>
    <property type="match status" value="1"/>
</dbReference>
<protein>
    <recommendedName>
        <fullName evidence="7">Calmodulin</fullName>
    </recommendedName>
</protein>
<dbReference type="InterPro" id="IPR018490">
    <property type="entry name" value="cNMP-bd_dom_sf"/>
</dbReference>
<feature type="region of interest" description="Disordered" evidence="2">
    <location>
        <begin position="487"/>
        <end position="523"/>
    </location>
</feature>
<dbReference type="PROSITE" id="PS00018">
    <property type="entry name" value="EF_HAND_1"/>
    <property type="match status" value="1"/>
</dbReference>
<sequence>MAPKSAAPKEGLGANQGSASQLLESLVGKVEKTSSLTRYSKILRKRPQQRTEQEISFLVSGTSHVEFLTSHGPGVHRDLCRVLKLKVLDKYGSLKINEFLGWAHCFYWVLSGNIELRTSLPERHVITASQKASSKKNKVKLGKAEVESLFKMVDTDHSGAIDAEEMCDAFGMIGMNVNLGQIQDLLEQYDDDFSGTIDLQEFMEIMESTLSGGNKIGSSSWRQSEENENEQIIDLEKDSCFGSESILGTNTPLDCVLMSRETSHLVCLEKTEYERILERGFDGTLAQKISILNKTPAMRDVIRHSDIKGLAYSMRRDDILKGTVIIREGEKPDGVYFIISGECKLLQRIPESMQQEFLQKTSKGARKPSLRSDTFAPHRYQRMGSRGASQAKRKAFSNRFLSRQFEIGIVTSGNIVGEACLFGVDATSQVSVVAHTNLSVLILERNDLTKNLHALDLDKLKEHFIPRAEWHREHLSKIASTAMALASEPKGKPEESEREPLLPAATEVAGSPSPAKRAGKAKRKSSILPPLGAEFISPSVDKTLDSEKKSLLSAKNMQLLRNQKLSQSTMLAYSAIMNTKEAVSVKIAHRHLTSLGTSFFKHQMISSMKHDIVIPKRFCKTIRTKSGTYADFQSTSSQRSIDVDISALESTTPVLRSERDEAPFPSSTFMTEPGLS</sequence>
<dbReference type="SMART" id="SM00054">
    <property type="entry name" value="EFh"/>
    <property type="match status" value="2"/>
</dbReference>
<dbReference type="CDD" id="cd00038">
    <property type="entry name" value="CAP_ED"/>
    <property type="match status" value="1"/>
</dbReference>
<reference evidence="5 6" key="1">
    <citation type="submission" date="2024-03" db="EMBL/GenBank/DDBJ databases">
        <title>Complete genome sequence of the green alga Chloropicon roscoffensis RCC1871.</title>
        <authorList>
            <person name="Lemieux C."/>
            <person name="Pombert J.-F."/>
            <person name="Otis C."/>
            <person name="Turmel M."/>
        </authorList>
    </citation>
    <scope>NUCLEOTIDE SEQUENCE [LARGE SCALE GENOMIC DNA]</scope>
    <source>
        <strain evidence="5 6">RCC1871</strain>
    </source>
</reference>
<feature type="domain" description="Cyclic nucleotide-binding" evidence="3">
    <location>
        <begin position="217"/>
        <end position="277"/>
    </location>
</feature>
<dbReference type="Gene3D" id="2.60.120.10">
    <property type="entry name" value="Jelly Rolls"/>
    <property type="match status" value="2"/>
</dbReference>
<dbReference type="SUPFAM" id="SSF47473">
    <property type="entry name" value="EF-hand"/>
    <property type="match status" value="1"/>
</dbReference>
<dbReference type="GO" id="GO:0005509">
    <property type="term" value="F:calcium ion binding"/>
    <property type="evidence" value="ECO:0007669"/>
    <property type="project" value="InterPro"/>
</dbReference>
<dbReference type="Gene3D" id="1.10.238.10">
    <property type="entry name" value="EF-hand"/>
    <property type="match status" value="1"/>
</dbReference>
<dbReference type="PROSITE" id="PS50222">
    <property type="entry name" value="EF_HAND_2"/>
    <property type="match status" value="2"/>
</dbReference>
<gene>
    <name evidence="5" type="ORF">HKI87_03g23020</name>
</gene>
<keyword evidence="6" id="KW-1185">Reference proteome</keyword>
<dbReference type="InterPro" id="IPR014710">
    <property type="entry name" value="RmlC-like_jellyroll"/>
</dbReference>
<evidence type="ECO:0000256" key="1">
    <source>
        <dbReference type="ARBA" id="ARBA00022837"/>
    </source>
</evidence>
<dbReference type="InterPro" id="IPR002048">
    <property type="entry name" value="EF_hand_dom"/>
</dbReference>
<feature type="domain" description="EF-hand" evidence="4">
    <location>
        <begin position="177"/>
        <end position="212"/>
    </location>
</feature>
<feature type="domain" description="EF-hand" evidence="4">
    <location>
        <begin position="141"/>
        <end position="176"/>
    </location>
</feature>
<dbReference type="Pfam" id="PF13499">
    <property type="entry name" value="EF-hand_7"/>
    <property type="match status" value="1"/>
</dbReference>
<accession>A0AAX4P412</accession>
<dbReference type="SUPFAM" id="SSF51206">
    <property type="entry name" value="cAMP-binding domain-like"/>
    <property type="match status" value="2"/>
</dbReference>
<dbReference type="PROSITE" id="PS50042">
    <property type="entry name" value="CNMP_BINDING_3"/>
    <property type="match status" value="2"/>
</dbReference>
<dbReference type="AlphaFoldDB" id="A0AAX4P412"/>
<evidence type="ECO:0000256" key="2">
    <source>
        <dbReference type="SAM" id="MobiDB-lite"/>
    </source>
</evidence>
<dbReference type="PANTHER" id="PTHR23011">
    <property type="entry name" value="CYCLIC NUCLEOTIDE-BINDING DOMAIN CONTAINING PROTEIN"/>
    <property type="match status" value="1"/>
</dbReference>
<dbReference type="EMBL" id="CP151503">
    <property type="protein sequence ID" value="WZN60768.1"/>
    <property type="molecule type" value="Genomic_DNA"/>
</dbReference>
<evidence type="ECO:0000313" key="5">
    <source>
        <dbReference type="EMBL" id="WZN60768.1"/>
    </source>
</evidence>
<dbReference type="PANTHER" id="PTHR23011:SF28">
    <property type="entry name" value="CYCLIC NUCLEOTIDE-BINDING DOMAIN CONTAINING PROTEIN"/>
    <property type="match status" value="1"/>
</dbReference>
<feature type="domain" description="Cyclic nucleotide-binding" evidence="3">
    <location>
        <begin position="298"/>
        <end position="364"/>
    </location>
</feature>
<feature type="region of interest" description="Disordered" evidence="2">
    <location>
        <begin position="652"/>
        <end position="676"/>
    </location>
</feature>
<evidence type="ECO:0000259" key="3">
    <source>
        <dbReference type="PROSITE" id="PS50042"/>
    </source>
</evidence>
<keyword evidence="1" id="KW-0106">Calcium</keyword>
<feature type="compositionally biased region" description="Basic and acidic residues" evidence="2">
    <location>
        <begin position="489"/>
        <end position="500"/>
    </location>
</feature>
<dbReference type="InterPro" id="IPR000595">
    <property type="entry name" value="cNMP-bd_dom"/>
</dbReference>
<name>A0AAX4P412_9CHLO</name>
<dbReference type="Proteomes" id="UP001472866">
    <property type="component" value="Chromosome 03"/>
</dbReference>
<dbReference type="InterPro" id="IPR018247">
    <property type="entry name" value="EF_Hand_1_Ca_BS"/>
</dbReference>
<organism evidence="5 6">
    <name type="scientific">Chloropicon roscoffensis</name>
    <dbReference type="NCBI Taxonomy" id="1461544"/>
    <lineage>
        <taxon>Eukaryota</taxon>
        <taxon>Viridiplantae</taxon>
        <taxon>Chlorophyta</taxon>
        <taxon>Chloropicophyceae</taxon>
        <taxon>Chloropicales</taxon>
        <taxon>Chloropicaceae</taxon>
        <taxon>Chloropicon</taxon>
    </lineage>
</organism>
<dbReference type="InterPro" id="IPR011992">
    <property type="entry name" value="EF-hand-dom_pair"/>
</dbReference>
<evidence type="ECO:0000313" key="6">
    <source>
        <dbReference type="Proteomes" id="UP001472866"/>
    </source>
</evidence>
<proteinExistence type="predicted"/>